<evidence type="ECO:0000313" key="2">
    <source>
        <dbReference type="Proteomes" id="UP000266484"/>
    </source>
</evidence>
<reference evidence="1 2" key="1">
    <citation type="submission" date="2018-08" db="EMBL/GenBank/DDBJ databases">
        <title>Genome Sequence of Clavibacter michiganensis Subspecies type strains, and the Atypical Peach-Colored Strains Isolated from Tomato.</title>
        <authorList>
            <person name="Osdaghi E."/>
            <person name="Portier P."/>
            <person name="Briand M."/>
            <person name="Jacques M.-A."/>
        </authorList>
    </citation>
    <scope>NUCLEOTIDE SEQUENCE [LARGE SCALE GENOMIC DNA]</scope>
    <source>
        <strain evidence="1 2">CFBP 8615</strain>
    </source>
</reference>
<gene>
    <name evidence="1" type="ORF">DZG00_16580</name>
</gene>
<sequence length="124" mass="12496">GQRLALTSVDGRWALYDADARALVVDGRTVDLAGSVAADARVALQRASSDGTGVLVAHSGGLIDVPVAGGDPVVVTGAVRGEPARPVRVAGCEYAGWTDGSGWQRCLAPAEISGGGDRDALRTA</sequence>
<proteinExistence type="predicted"/>
<name>A0A399SP77_9MICO</name>
<feature type="non-terminal residue" evidence="1">
    <location>
        <position position="124"/>
    </location>
</feature>
<accession>A0A399SP77</accession>
<evidence type="ECO:0000313" key="1">
    <source>
        <dbReference type="EMBL" id="RIJ43635.1"/>
    </source>
</evidence>
<keyword evidence="2" id="KW-1185">Reference proteome</keyword>
<dbReference type="RefSeq" id="WP_147360114.1">
    <property type="nucleotide sequence ID" value="NZ_QWGT01000574.1"/>
</dbReference>
<dbReference type="Proteomes" id="UP000266484">
    <property type="component" value="Unassembled WGS sequence"/>
</dbReference>
<feature type="non-terminal residue" evidence="1">
    <location>
        <position position="1"/>
    </location>
</feature>
<comment type="caution">
    <text evidence="1">The sequence shown here is derived from an EMBL/GenBank/DDBJ whole genome shotgun (WGS) entry which is preliminary data.</text>
</comment>
<protein>
    <submittedName>
        <fullName evidence="1">Uncharacterized protein</fullName>
    </submittedName>
</protein>
<dbReference type="AlphaFoldDB" id="A0A399SP77"/>
<organism evidence="1 2">
    <name type="scientific">Clavibacter lycopersici</name>
    <dbReference type="NCBI Taxonomy" id="2301718"/>
    <lineage>
        <taxon>Bacteria</taxon>
        <taxon>Bacillati</taxon>
        <taxon>Actinomycetota</taxon>
        <taxon>Actinomycetes</taxon>
        <taxon>Micrococcales</taxon>
        <taxon>Microbacteriaceae</taxon>
        <taxon>Clavibacter</taxon>
    </lineage>
</organism>
<dbReference type="EMBL" id="QWGT01000574">
    <property type="protein sequence ID" value="RIJ43635.1"/>
    <property type="molecule type" value="Genomic_DNA"/>
</dbReference>